<dbReference type="STRING" id="147828.A0A4S2L8M4"/>
<sequence length="316" mass="36575">MGEYIRSPLIRTMHAKLQHQQVHSDSTHDEWYLIRPEYLKPELLQKFVQSEQDTETQEFLSRCFEKSDWFFTHLYHAIAKAVLTWFMTSTSINGLLRRGSMFVYSSQQFGTLLEIKTGDRLHSLLDLGAGDGMVTAKMAPYFEQVYVTELSHTMQWRLSERGFTVIDVDAWSKVPEDPESGSVCYDVVSCLNVLDRCDAPMTMLEQISRVLKPDTGRLVLGIVLPLKQYVETLSWFNADKSPSEVLEVSDSHIWEVQLNSLVNRVLKPAKFEVLRWTRVPYLCEGDFTQSFYYLNEAILVLRYRSDSRVEPQTSTS</sequence>
<dbReference type="InterPro" id="IPR029063">
    <property type="entry name" value="SAM-dependent_MTases_sf"/>
</dbReference>
<dbReference type="Pfam" id="PF05219">
    <property type="entry name" value="DREV"/>
    <property type="match status" value="1"/>
</dbReference>
<dbReference type="PANTHER" id="PTHR12890:SF0">
    <property type="entry name" value="PROTEIN-L-HISTIDINE N-PROS-METHYLTRANSFERASE"/>
    <property type="match status" value="1"/>
</dbReference>
<accession>A0A4S2L8M4</accession>
<protein>
    <recommendedName>
        <fullName evidence="3">Methyltransferase-like protein 9</fullName>
    </recommendedName>
</protein>
<name>A0A4S2L8M4_OPIFE</name>
<comment type="caution">
    <text evidence="1">The sequence shown here is derived from an EMBL/GenBank/DDBJ whole genome shotgun (WGS) entry which is preliminary data.</text>
</comment>
<dbReference type="CDD" id="cd02440">
    <property type="entry name" value="AdoMet_MTases"/>
    <property type="match status" value="1"/>
</dbReference>
<gene>
    <name evidence="1" type="ORF">CRM22_009176</name>
</gene>
<dbReference type="SUPFAM" id="SSF53335">
    <property type="entry name" value="S-adenosyl-L-methionine-dependent methyltransferases"/>
    <property type="match status" value="1"/>
</dbReference>
<dbReference type="Proteomes" id="UP000308267">
    <property type="component" value="Unassembled WGS sequence"/>
</dbReference>
<proteinExistence type="predicted"/>
<dbReference type="EMBL" id="SJOL01008935">
    <property type="protein sequence ID" value="TGZ59260.1"/>
    <property type="molecule type" value="Genomic_DNA"/>
</dbReference>
<evidence type="ECO:0000313" key="2">
    <source>
        <dbReference type="Proteomes" id="UP000308267"/>
    </source>
</evidence>
<evidence type="ECO:0008006" key="3">
    <source>
        <dbReference type="Google" id="ProtNLM"/>
    </source>
</evidence>
<dbReference type="GO" id="GO:0106370">
    <property type="term" value="F:protein-L-histidine N-pros-methyltransferase activity"/>
    <property type="evidence" value="ECO:0007669"/>
    <property type="project" value="InterPro"/>
</dbReference>
<dbReference type="Gene3D" id="3.40.50.150">
    <property type="entry name" value="Vaccinia Virus protein VP39"/>
    <property type="match status" value="1"/>
</dbReference>
<dbReference type="PANTHER" id="PTHR12890">
    <property type="entry name" value="DREV PROTEIN"/>
    <property type="match status" value="1"/>
</dbReference>
<dbReference type="AlphaFoldDB" id="A0A4S2L8M4"/>
<reference evidence="1 2" key="1">
    <citation type="journal article" date="2019" name="BMC Genomics">
        <title>New insights from Opisthorchis felineus genome: update on genomics of the epidemiologically important liver flukes.</title>
        <authorList>
            <person name="Ershov N.I."/>
            <person name="Mordvinov V.A."/>
            <person name="Prokhortchouk E.B."/>
            <person name="Pakharukova M.Y."/>
            <person name="Gunbin K.V."/>
            <person name="Ustyantsev K."/>
            <person name="Genaev M.A."/>
            <person name="Blinov A.G."/>
            <person name="Mazur A."/>
            <person name="Boulygina E."/>
            <person name="Tsygankova S."/>
            <person name="Khrameeva E."/>
            <person name="Chekanov N."/>
            <person name="Fan G."/>
            <person name="Xiao A."/>
            <person name="Zhang H."/>
            <person name="Xu X."/>
            <person name="Yang H."/>
            <person name="Solovyev V."/>
            <person name="Lee S.M."/>
            <person name="Liu X."/>
            <person name="Afonnikov D.A."/>
            <person name="Skryabin K.G."/>
        </authorList>
    </citation>
    <scope>NUCLEOTIDE SEQUENCE [LARGE SCALE GENOMIC DNA]</scope>
    <source>
        <strain evidence="1">AK-0245</strain>
        <tissue evidence="1">Whole organism</tissue>
    </source>
</reference>
<dbReference type="InterPro" id="IPR007884">
    <property type="entry name" value="METL9"/>
</dbReference>
<keyword evidence="2" id="KW-1185">Reference proteome</keyword>
<organism evidence="1 2">
    <name type="scientific">Opisthorchis felineus</name>
    <dbReference type="NCBI Taxonomy" id="147828"/>
    <lineage>
        <taxon>Eukaryota</taxon>
        <taxon>Metazoa</taxon>
        <taxon>Spiralia</taxon>
        <taxon>Lophotrochozoa</taxon>
        <taxon>Platyhelminthes</taxon>
        <taxon>Trematoda</taxon>
        <taxon>Digenea</taxon>
        <taxon>Opisthorchiida</taxon>
        <taxon>Opisthorchiata</taxon>
        <taxon>Opisthorchiidae</taxon>
        <taxon>Opisthorchis</taxon>
    </lineage>
</organism>
<dbReference type="OrthoDB" id="199041at2759"/>
<evidence type="ECO:0000313" key="1">
    <source>
        <dbReference type="EMBL" id="TGZ59260.1"/>
    </source>
</evidence>